<organism evidence="1 2">
    <name type="scientific">Holdemanella biformis</name>
    <dbReference type="NCBI Taxonomy" id="1735"/>
    <lineage>
        <taxon>Bacteria</taxon>
        <taxon>Bacillati</taxon>
        <taxon>Bacillota</taxon>
        <taxon>Erysipelotrichia</taxon>
        <taxon>Erysipelotrichales</taxon>
        <taxon>Erysipelotrichaceae</taxon>
        <taxon>Holdemanella</taxon>
    </lineage>
</organism>
<comment type="caution">
    <text evidence="1">The sequence shown here is derived from an EMBL/GenBank/DDBJ whole genome shotgun (WGS) entry which is preliminary data.</text>
</comment>
<dbReference type="Proteomes" id="UP000285274">
    <property type="component" value="Unassembled WGS sequence"/>
</dbReference>
<reference evidence="1 2" key="1">
    <citation type="submission" date="2018-08" db="EMBL/GenBank/DDBJ databases">
        <title>A genome reference for cultivated species of the human gut microbiota.</title>
        <authorList>
            <person name="Zou Y."/>
            <person name="Xue W."/>
            <person name="Luo G."/>
        </authorList>
    </citation>
    <scope>NUCLEOTIDE SEQUENCE [LARGE SCALE GENOMIC DNA]</scope>
    <source>
        <strain evidence="1 2">AF22-10AC</strain>
    </source>
</reference>
<dbReference type="EMBL" id="QRVM01000047">
    <property type="protein sequence ID" value="RGS45026.1"/>
    <property type="molecule type" value="Genomic_DNA"/>
</dbReference>
<sequence length="65" mass="7556">MAKINNIHKDEPDTFDFVKVNVLDDKTRNGNNCTVRYKGVSFCLTKENIDLVFEFIQRMNHAGSY</sequence>
<accession>A0A412IYC7</accession>
<protein>
    <submittedName>
        <fullName evidence="1">Uncharacterized protein</fullName>
    </submittedName>
</protein>
<dbReference type="RefSeq" id="WP_118320400.1">
    <property type="nucleotide sequence ID" value="NZ_QRVM01000047.1"/>
</dbReference>
<evidence type="ECO:0000313" key="1">
    <source>
        <dbReference type="EMBL" id="RGS45026.1"/>
    </source>
</evidence>
<dbReference type="AlphaFoldDB" id="A0A412IYC7"/>
<evidence type="ECO:0000313" key="2">
    <source>
        <dbReference type="Proteomes" id="UP000285274"/>
    </source>
</evidence>
<name>A0A412IYC7_9FIRM</name>
<proteinExistence type="predicted"/>
<gene>
    <name evidence="1" type="ORF">DWX92_09240</name>
</gene>